<evidence type="ECO:0000313" key="3">
    <source>
        <dbReference type="Proteomes" id="UP001256827"/>
    </source>
</evidence>
<keyword evidence="3" id="KW-1185">Reference proteome</keyword>
<organism evidence="2 3">
    <name type="scientific">Brevibacillus brevis</name>
    <name type="common">Bacillus brevis</name>
    <dbReference type="NCBI Taxonomy" id="1393"/>
    <lineage>
        <taxon>Bacteria</taxon>
        <taxon>Bacillati</taxon>
        <taxon>Bacillota</taxon>
        <taxon>Bacilli</taxon>
        <taxon>Bacillales</taxon>
        <taxon>Paenibacillaceae</taxon>
        <taxon>Brevibacillus</taxon>
    </lineage>
</organism>
<name>A0ABY9T940_BREBE</name>
<dbReference type="EMBL" id="CP134050">
    <property type="protein sequence ID" value="WNC16610.1"/>
    <property type="molecule type" value="Genomic_DNA"/>
</dbReference>
<proteinExistence type="predicted"/>
<dbReference type="RefSeq" id="WP_310771425.1">
    <property type="nucleotide sequence ID" value="NZ_CP134050.1"/>
</dbReference>
<dbReference type="Proteomes" id="UP001256827">
    <property type="component" value="Chromosome"/>
</dbReference>
<evidence type="ECO:0000256" key="1">
    <source>
        <dbReference type="SAM" id="Coils"/>
    </source>
</evidence>
<reference evidence="2 3" key="1">
    <citation type="submission" date="2023-09" db="EMBL/GenBank/DDBJ databases">
        <title>Complete Genome and Methylome dissection of Bacillus brevis NEB573 original source of BbsI restriction endonuclease.</title>
        <authorList>
            <person name="Fomenkov A."/>
            <person name="Roberts R.D."/>
        </authorList>
    </citation>
    <scope>NUCLEOTIDE SEQUENCE [LARGE SCALE GENOMIC DNA]</scope>
    <source>
        <strain evidence="2 3">NEB573</strain>
    </source>
</reference>
<evidence type="ECO:0000313" key="2">
    <source>
        <dbReference type="EMBL" id="WNC16610.1"/>
    </source>
</evidence>
<sequence>MGKKGKIAIIVIALVVLAGAGFGLSKLFGGVSFAEGYLYEEENRMIYAKVTAEQDKEKVEVIDTYVETEDSVPILKTASYVYTGKLEGDKLVLVPAQQPGAPVNATVSRDELAFQGPLQAGKQVPPALSANSSAYYQKQLEAMTTRINELAEVKKKEVAEKRAKEEARVQFAKKVEKTDRLVLDLEENAKYLTDVQFADEASMFTEHASELAALLDEVKLYGEQPSVQETEYAVMKETVGAMKVLVDGIQSMEKSVKDKKQRMTDIMKVMETDLADSQATWEEIKADAPKSEERQKALDAAVKTAKESMEQAKQRMAAIDKQQTAAVQTAAKLYGEANALLTKAKGN</sequence>
<keyword evidence="1" id="KW-0175">Coiled coil</keyword>
<gene>
    <name evidence="2" type="ORF">RGB73_09915</name>
</gene>
<feature type="coiled-coil region" evidence="1">
    <location>
        <begin position="295"/>
        <end position="322"/>
    </location>
</feature>
<accession>A0ABY9T940</accession>
<protein>
    <submittedName>
        <fullName evidence="2">Uncharacterized protein</fullName>
    </submittedName>
</protein>